<dbReference type="AlphaFoldDB" id="A0A1D9PBV4"/>
<dbReference type="GO" id="GO:0005737">
    <property type="term" value="C:cytoplasm"/>
    <property type="evidence" value="ECO:0007669"/>
    <property type="project" value="UniProtKB-SubCell"/>
</dbReference>
<feature type="binding site" evidence="9">
    <location>
        <position position="59"/>
    </location>
    <ligand>
        <name>[4Fe-4S] cluster</name>
        <dbReference type="ChEBI" id="CHEBI:49883"/>
        <label>1</label>
    </ligand>
</feature>
<feature type="binding site" evidence="9">
    <location>
        <position position="292"/>
    </location>
    <ligand>
        <name>[4Fe-4S] cluster</name>
        <dbReference type="ChEBI" id="CHEBI:49883"/>
        <label>1</label>
    </ligand>
</feature>
<dbReference type="GO" id="GO:0009249">
    <property type="term" value="P:protein lipoylation"/>
    <property type="evidence" value="ECO:0007669"/>
    <property type="project" value="UniProtKB-UniRule"/>
</dbReference>
<evidence type="ECO:0000259" key="10">
    <source>
        <dbReference type="PROSITE" id="PS51918"/>
    </source>
</evidence>
<keyword evidence="12" id="KW-1185">Reference proteome</keyword>
<dbReference type="PIRSF" id="PIRSF005963">
    <property type="entry name" value="Lipoyl_synth"/>
    <property type="match status" value="1"/>
</dbReference>
<dbReference type="STRING" id="1306519.BIW12_11730"/>
<dbReference type="SFLD" id="SFLDF00271">
    <property type="entry name" value="lipoyl_synthase"/>
    <property type="match status" value="1"/>
</dbReference>
<dbReference type="Gene3D" id="3.20.20.70">
    <property type="entry name" value="Aldolase class I"/>
    <property type="match status" value="1"/>
</dbReference>
<evidence type="ECO:0000256" key="8">
    <source>
        <dbReference type="ARBA" id="ARBA00047326"/>
    </source>
</evidence>
<reference evidence="11 12" key="1">
    <citation type="submission" date="2016-10" db="EMBL/GenBank/DDBJ databases">
        <title>Complete Genome Sequence of Flavobacterium sp. PK15.</title>
        <authorList>
            <person name="Ekwe A."/>
            <person name="Kim S.B."/>
        </authorList>
    </citation>
    <scope>NUCLEOTIDE SEQUENCE [LARGE SCALE GENOMIC DNA]</scope>
    <source>
        <strain evidence="11 12">PK15</strain>
    </source>
</reference>
<dbReference type="SUPFAM" id="SSF102114">
    <property type="entry name" value="Radical SAM enzymes"/>
    <property type="match status" value="1"/>
</dbReference>
<evidence type="ECO:0000256" key="7">
    <source>
        <dbReference type="ARBA" id="ARBA00023014"/>
    </source>
</evidence>
<feature type="domain" description="Radical SAM core" evidence="10">
    <location>
        <begin position="66"/>
        <end position="281"/>
    </location>
</feature>
<evidence type="ECO:0000256" key="1">
    <source>
        <dbReference type="ARBA" id="ARBA00022485"/>
    </source>
</evidence>
<dbReference type="KEGG" id="fcm:BIW12_11730"/>
<dbReference type="HAMAP" id="MF_00206">
    <property type="entry name" value="Lipoyl_synth"/>
    <property type="match status" value="1"/>
</dbReference>
<dbReference type="GO" id="GO:0051539">
    <property type="term" value="F:4 iron, 4 sulfur cluster binding"/>
    <property type="evidence" value="ECO:0007669"/>
    <property type="project" value="UniProtKB-UniRule"/>
</dbReference>
<feature type="binding site" evidence="9">
    <location>
        <position position="87"/>
    </location>
    <ligand>
        <name>[4Fe-4S] cluster</name>
        <dbReference type="ChEBI" id="CHEBI:49883"/>
        <label>2</label>
        <note>4Fe-4S-S-AdoMet</note>
    </ligand>
</feature>
<dbReference type="NCBIfam" id="NF004019">
    <property type="entry name" value="PRK05481.1"/>
    <property type="match status" value="1"/>
</dbReference>
<dbReference type="Pfam" id="PF04055">
    <property type="entry name" value="Radical_SAM"/>
    <property type="match status" value="1"/>
</dbReference>
<evidence type="ECO:0000256" key="9">
    <source>
        <dbReference type="HAMAP-Rule" id="MF_00206"/>
    </source>
</evidence>
<dbReference type="SMART" id="SM00729">
    <property type="entry name" value="Elp3"/>
    <property type="match status" value="1"/>
</dbReference>
<proteinExistence type="inferred from homology"/>
<evidence type="ECO:0000256" key="3">
    <source>
        <dbReference type="ARBA" id="ARBA00022679"/>
    </source>
</evidence>
<gene>
    <name evidence="9" type="primary">lipA</name>
    <name evidence="11" type="ORF">BIW12_11730</name>
</gene>
<organism evidence="11 12">
    <name type="scientific">Flavobacterium commune</name>
    <dbReference type="NCBI Taxonomy" id="1306519"/>
    <lineage>
        <taxon>Bacteria</taxon>
        <taxon>Pseudomonadati</taxon>
        <taxon>Bacteroidota</taxon>
        <taxon>Flavobacteriia</taxon>
        <taxon>Flavobacteriales</taxon>
        <taxon>Flavobacteriaceae</taxon>
        <taxon>Flavobacterium</taxon>
    </lineage>
</organism>
<evidence type="ECO:0000256" key="4">
    <source>
        <dbReference type="ARBA" id="ARBA00022691"/>
    </source>
</evidence>
<dbReference type="InterPro" id="IPR007197">
    <property type="entry name" value="rSAM"/>
</dbReference>
<feature type="binding site" evidence="9">
    <location>
        <position position="54"/>
    </location>
    <ligand>
        <name>[4Fe-4S] cluster</name>
        <dbReference type="ChEBI" id="CHEBI:49883"/>
        <label>1</label>
    </ligand>
</feature>
<dbReference type="InterPro" id="IPR003698">
    <property type="entry name" value="Lipoyl_synth"/>
</dbReference>
<dbReference type="EC" id="2.8.1.8" evidence="9"/>
<dbReference type="InterPro" id="IPR006638">
    <property type="entry name" value="Elp3/MiaA/NifB-like_rSAM"/>
</dbReference>
<dbReference type="SFLD" id="SFLDS00029">
    <property type="entry name" value="Radical_SAM"/>
    <property type="match status" value="1"/>
</dbReference>
<dbReference type="GO" id="GO:0016992">
    <property type="term" value="F:lipoate synthase activity"/>
    <property type="evidence" value="ECO:0007669"/>
    <property type="project" value="UniProtKB-UniRule"/>
</dbReference>
<dbReference type="PANTHER" id="PTHR10949">
    <property type="entry name" value="LIPOYL SYNTHASE"/>
    <property type="match status" value="1"/>
</dbReference>
<dbReference type="PROSITE" id="PS51918">
    <property type="entry name" value="RADICAL_SAM"/>
    <property type="match status" value="1"/>
</dbReference>
<keyword evidence="6 9" id="KW-0408">Iron</keyword>
<keyword evidence="4 9" id="KW-0949">S-adenosyl-L-methionine</keyword>
<dbReference type="GO" id="GO:0046872">
    <property type="term" value="F:metal ion binding"/>
    <property type="evidence" value="ECO:0007669"/>
    <property type="project" value="UniProtKB-KW"/>
</dbReference>
<evidence type="ECO:0000256" key="2">
    <source>
        <dbReference type="ARBA" id="ARBA00022490"/>
    </source>
</evidence>
<keyword evidence="7 9" id="KW-0411">Iron-sulfur</keyword>
<dbReference type="InterPro" id="IPR013785">
    <property type="entry name" value="Aldolase_TIM"/>
</dbReference>
<comment type="catalytic activity">
    <reaction evidence="8 9">
        <text>[[Fe-S] cluster scaffold protein carrying a second [4Fe-4S](2+) cluster] + N(6)-octanoyl-L-lysyl-[protein] + 2 oxidized [2Fe-2S]-[ferredoxin] + 2 S-adenosyl-L-methionine + 4 H(+) = [[Fe-S] cluster scaffold protein] + N(6)-[(R)-dihydrolipoyl]-L-lysyl-[protein] + 4 Fe(3+) + 2 hydrogen sulfide + 2 5'-deoxyadenosine + 2 L-methionine + 2 reduced [2Fe-2S]-[ferredoxin]</text>
        <dbReference type="Rhea" id="RHEA:16585"/>
        <dbReference type="Rhea" id="RHEA-COMP:9928"/>
        <dbReference type="Rhea" id="RHEA-COMP:10000"/>
        <dbReference type="Rhea" id="RHEA-COMP:10001"/>
        <dbReference type="Rhea" id="RHEA-COMP:10475"/>
        <dbReference type="Rhea" id="RHEA-COMP:14568"/>
        <dbReference type="Rhea" id="RHEA-COMP:14569"/>
        <dbReference type="ChEBI" id="CHEBI:15378"/>
        <dbReference type="ChEBI" id="CHEBI:17319"/>
        <dbReference type="ChEBI" id="CHEBI:29034"/>
        <dbReference type="ChEBI" id="CHEBI:29919"/>
        <dbReference type="ChEBI" id="CHEBI:33722"/>
        <dbReference type="ChEBI" id="CHEBI:33737"/>
        <dbReference type="ChEBI" id="CHEBI:33738"/>
        <dbReference type="ChEBI" id="CHEBI:57844"/>
        <dbReference type="ChEBI" id="CHEBI:59789"/>
        <dbReference type="ChEBI" id="CHEBI:78809"/>
        <dbReference type="ChEBI" id="CHEBI:83100"/>
        <dbReference type="EC" id="2.8.1.8"/>
    </reaction>
</comment>
<dbReference type="CDD" id="cd01335">
    <property type="entry name" value="Radical_SAM"/>
    <property type="match status" value="1"/>
</dbReference>
<evidence type="ECO:0000256" key="6">
    <source>
        <dbReference type="ARBA" id="ARBA00023004"/>
    </source>
</evidence>
<dbReference type="NCBIfam" id="NF009544">
    <property type="entry name" value="PRK12928.1"/>
    <property type="match status" value="1"/>
</dbReference>
<evidence type="ECO:0000313" key="11">
    <source>
        <dbReference type="EMBL" id="APA00044.1"/>
    </source>
</evidence>
<dbReference type="EMBL" id="CP017774">
    <property type="protein sequence ID" value="APA00044.1"/>
    <property type="molecule type" value="Genomic_DNA"/>
</dbReference>
<dbReference type="InterPro" id="IPR058240">
    <property type="entry name" value="rSAM_sf"/>
</dbReference>
<dbReference type="UniPathway" id="UPA00538">
    <property type="reaction ID" value="UER00593"/>
</dbReference>
<name>A0A1D9PBV4_9FLAO</name>
<dbReference type="OrthoDB" id="9787898at2"/>
<dbReference type="RefSeq" id="WP_071185284.1">
    <property type="nucleotide sequence ID" value="NZ_CP017774.1"/>
</dbReference>
<keyword evidence="5 9" id="KW-0479">Metal-binding</keyword>
<comment type="similarity">
    <text evidence="9">Belongs to the radical SAM superfamily. Lipoyl synthase family.</text>
</comment>
<feature type="binding site" evidence="9">
    <location>
        <position position="84"/>
    </location>
    <ligand>
        <name>[4Fe-4S] cluster</name>
        <dbReference type="ChEBI" id="CHEBI:49883"/>
        <label>2</label>
        <note>4Fe-4S-S-AdoMet</note>
    </ligand>
</feature>
<accession>A0A1D9PBV4</accession>
<protein>
    <recommendedName>
        <fullName evidence="9">Lipoyl synthase</fullName>
        <ecNumber evidence="9">2.8.1.8</ecNumber>
    </recommendedName>
    <alternativeName>
        <fullName evidence="9">Lip-syn</fullName>
        <shortName evidence="9">LS</shortName>
    </alternativeName>
    <alternativeName>
        <fullName evidence="9">Lipoate synthase</fullName>
    </alternativeName>
    <alternativeName>
        <fullName evidence="9">Lipoic acid synthase</fullName>
    </alternativeName>
    <alternativeName>
        <fullName evidence="9">Sulfur insertion protein LipA</fullName>
    </alternativeName>
</protein>
<sequence length="300" mass="33857">METVVDNTTPVVATRGAAEQSVAKPKWLKVKLPIGKKYTELRGLVDKYSLNTICTSGSCPNMGECWGEGTATFMILGNTCTRSCGFCGVKTGRPETVDWDEPEKVARSIKIMNIKHAVITSVDRDDLKDGGSIIWIETVKAIRRMNPNTTLETLIPDFQGIERNIDRIVEANPEVVSHNMETVRRLTREVRIQAKYDRSLEVLRYLKEKGINRTKSGIMLGLGEQEEEVFQTMRDLRAANVDVVTIGQYLQPSKKHLPVKEFITPEQFAKYEQFGLELGFRHVESGPLVRSSYKAQKHIL</sequence>
<evidence type="ECO:0000256" key="5">
    <source>
        <dbReference type="ARBA" id="ARBA00022723"/>
    </source>
</evidence>
<feature type="binding site" evidence="9">
    <location>
        <position position="65"/>
    </location>
    <ligand>
        <name>[4Fe-4S] cluster</name>
        <dbReference type="ChEBI" id="CHEBI:49883"/>
        <label>1</label>
    </ligand>
</feature>
<comment type="subcellular location">
    <subcellularLocation>
        <location evidence="9">Cytoplasm</location>
    </subcellularLocation>
</comment>
<comment type="cofactor">
    <cofactor evidence="9">
        <name>[4Fe-4S] cluster</name>
        <dbReference type="ChEBI" id="CHEBI:49883"/>
    </cofactor>
    <text evidence="9">Binds 2 [4Fe-4S] clusters per subunit. One cluster is coordinated with 3 cysteines and an exchangeable S-adenosyl-L-methionine.</text>
</comment>
<keyword evidence="2 9" id="KW-0963">Cytoplasm</keyword>
<feature type="binding site" evidence="9">
    <location>
        <position position="80"/>
    </location>
    <ligand>
        <name>[4Fe-4S] cluster</name>
        <dbReference type="ChEBI" id="CHEBI:49883"/>
        <label>2</label>
        <note>4Fe-4S-S-AdoMet</note>
    </ligand>
</feature>
<evidence type="ECO:0000313" key="12">
    <source>
        <dbReference type="Proteomes" id="UP000178198"/>
    </source>
</evidence>
<dbReference type="NCBIfam" id="TIGR00510">
    <property type="entry name" value="lipA"/>
    <property type="match status" value="1"/>
</dbReference>
<keyword evidence="1 9" id="KW-0004">4Fe-4S</keyword>
<dbReference type="PANTHER" id="PTHR10949:SF0">
    <property type="entry name" value="LIPOYL SYNTHASE, MITOCHONDRIAL"/>
    <property type="match status" value="1"/>
</dbReference>
<dbReference type="SFLD" id="SFLDG01058">
    <property type="entry name" value="lipoyl_synthase_like"/>
    <property type="match status" value="1"/>
</dbReference>
<dbReference type="FunFam" id="3.20.20.70:FF:000040">
    <property type="entry name" value="Lipoyl synthase"/>
    <property type="match status" value="1"/>
</dbReference>
<dbReference type="Proteomes" id="UP000178198">
    <property type="component" value="Chromosome"/>
</dbReference>
<comment type="pathway">
    <text evidence="9">Protein modification; protein lipoylation via endogenous pathway; protein N(6)-(lipoyl)lysine from octanoyl-[acyl-carrier-protein]: step 2/2.</text>
</comment>
<comment type="function">
    <text evidence="9">Catalyzes the radical-mediated insertion of two sulfur atoms into the C-6 and C-8 positions of the octanoyl moiety bound to the lipoyl domains of lipoate-dependent enzymes, thereby converting the octanoylated domains into lipoylated derivatives.</text>
</comment>
<keyword evidence="3 9" id="KW-0808">Transferase</keyword>